<comment type="similarity">
    <text evidence="2 10">Belongs to the SecG family.</text>
</comment>
<comment type="subcellular location">
    <subcellularLocation>
        <location evidence="10">Cell membrane</location>
        <topology evidence="10">Multi-pass membrane protein</topology>
    </subcellularLocation>
    <subcellularLocation>
        <location evidence="1">Membrane</location>
        <topology evidence="1">Multi-pass membrane protein</topology>
    </subcellularLocation>
</comment>
<comment type="function">
    <text evidence="9 10">Involved in protein export. Participates in an early event of protein translocation.</text>
</comment>
<evidence type="ECO:0000256" key="9">
    <source>
        <dbReference type="ARBA" id="ARBA00025182"/>
    </source>
</evidence>
<evidence type="ECO:0000313" key="12">
    <source>
        <dbReference type="Proteomes" id="UP000265419"/>
    </source>
</evidence>
<accession>A0A399J9C7</accession>
<dbReference type="EMBL" id="QQXK01000015">
    <property type="protein sequence ID" value="RII42128.1"/>
    <property type="molecule type" value="Genomic_DNA"/>
</dbReference>
<name>A0A399J9C7_9MICC</name>
<evidence type="ECO:0000256" key="2">
    <source>
        <dbReference type="ARBA" id="ARBA00008445"/>
    </source>
</evidence>
<comment type="caution">
    <text evidence="10">Lacks conserved residue(s) required for the propagation of feature annotation.</text>
</comment>
<keyword evidence="8 10" id="KW-0472">Membrane</keyword>
<dbReference type="NCBIfam" id="TIGR00810">
    <property type="entry name" value="secG"/>
    <property type="match status" value="1"/>
</dbReference>
<dbReference type="GO" id="GO:0005886">
    <property type="term" value="C:plasma membrane"/>
    <property type="evidence" value="ECO:0007669"/>
    <property type="project" value="UniProtKB-SubCell"/>
</dbReference>
<evidence type="ECO:0000256" key="4">
    <source>
        <dbReference type="ARBA" id="ARBA00022692"/>
    </source>
</evidence>
<keyword evidence="4 10" id="KW-0812">Transmembrane</keyword>
<dbReference type="RefSeq" id="WP_119424736.1">
    <property type="nucleotide sequence ID" value="NZ_JBHOFJ010000004.1"/>
</dbReference>
<evidence type="ECO:0000256" key="8">
    <source>
        <dbReference type="ARBA" id="ARBA00023136"/>
    </source>
</evidence>
<dbReference type="Proteomes" id="UP000265419">
    <property type="component" value="Unassembled WGS sequence"/>
</dbReference>
<dbReference type="GO" id="GO:0009306">
    <property type="term" value="P:protein secretion"/>
    <property type="evidence" value="ECO:0007669"/>
    <property type="project" value="UniProtKB-UniRule"/>
</dbReference>
<gene>
    <name evidence="11" type="ORF">DWB68_08620</name>
</gene>
<reference evidence="11 12" key="1">
    <citation type="submission" date="2018-07" db="EMBL/GenBank/DDBJ databases">
        <title>Arthrobacter sp. nov., isolated from raw cow's milk with high bacterial count.</title>
        <authorList>
            <person name="Hahne J."/>
            <person name="Isele D."/>
            <person name="Lipski A."/>
        </authorList>
    </citation>
    <scope>NUCLEOTIDE SEQUENCE [LARGE SCALE GENOMIC DNA]</scope>
    <source>
        <strain evidence="11 12">JZ R-35</strain>
    </source>
</reference>
<keyword evidence="6 10" id="KW-1133">Transmembrane helix</keyword>
<keyword evidence="7 10" id="KW-0811">Translocation</keyword>
<evidence type="ECO:0000256" key="10">
    <source>
        <dbReference type="RuleBase" id="RU365087"/>
    </source>
</evidence>
<proteinExistence type="inferred from homology"/>
<evidence type="ECO:0000256" key="1">
    <source>
        <dbReference type="ARBA" id="ARBA00004141"/>
    </source>
</evidence>
<dbReference type="InterPro" id="IPR004692">
    <property type="entry name" value="SecG"/>
</dbReference>
<sequence length="83" mass="8630">MNVLTIVLQVLVAITSVLLALTVLLHKGRGGGISDMFGGGMTSSLGSSGSAEKTLTTITVWISVIWIACIIGLALLMRFNPTV</sequence>
<keyword evidence="3 10" id="KW-0813">Transport</keyword>
<evidence type="ECO:0000256" key="3">
    <source>
        <dbReference type="ARBA" id="ARBA00022448"/>
    </source>
</evidence>
<keyword evidence="10" id="KW-1003">Cell membrane</keyword>
<feature type="transmembrane region" description="Helical" evidence="10">
    <location>
        <begin position="54"/>
        <end position="77"/>
    </location>
</feature>
<dbReference type="GO" id="GO:0015450">
    <property type="term" value="F:protein-transporting ATPase activity"/>
    <property type="evidence" value="ECO:0007669"/>
    <property type="project" value="UniProtKB-UniRule"/>
</dbReference>
<dbReference type="AlphaFoldDB" id="A0A399J9C7"/>
<evidence type="ECO:0000256" key="7">
    <source>
        <dbReference type="ARBA" id="ARBA00023010"/>
    </source>
</evidence>
<keyword evidence="5 10" id="KW-0653">Protein transport</keyword>
<evidence type="ECO:0000256" key="5">
    <source>
        <dbReference type="ARBA" id="ARBA00022927"/>
    </source>
</evidence>
<comment type="caution">
    <text evidence="11">The sequence shown here is derived from an EMBL/GenBank/DDBJ whole genome shotgun (WGS) entry which is preliminary data.</text>
</comment>
<keyword evidence="12" id="KW-1185">Reference proteome</keyword>
<organism evidence="11 12">
    <name type="scientific">Galactobacter valiniphilus</name>
    <dbReference type="NCBI Taxonomy" id="2676122"/>
    <lineage>
        <taxon>Bacteria</taxon>
        <taxon>Bacillati</taxon>
        <taxon>Actinomycetota</taxon>
        <taxon>Actinomycetes</taxon>
        <taxon>Micrococcales</taxon>
        <taxon>Micrococcaceae</taxon>
        <taxon>Galactobacter</taxon>
    </lineage>
</organism>
<dbReference type="Pfam" id="PF03840">
    <property type="entry name" value="SecG"/>
    <property type="match status" value="1"/>
</dbReference>
<protein>
    <recommendedName>
        <fullName evidence="10">Protein-export membrane protein SecG</fullName>
    </recommendedName>
</protein>
<evidence type="ECO:0000256" key="6">
    <source>
        <dbReference type="ARBA" id="ARBA00022989"/>
    </source>
</evidence>
<evidence type="ECO:0000313" key="11">
    <source>
        <dbReference type="EMBL" id="RII42128.1"/>
    </source>
</evidence>